<reference evidence="2" key="1">
    <citation type="journal article" date="2019" name="Int. J. Syst. Evol. Microbiol.">
        <title>The Global Catalogue of Microorganisms (GCM) 10K type strain sequencing project: providing services to taxonomists for standard genome sequencing and annotation.</title>
        <authorList>
            <consortium name="The Broad Institute Genomics Platform"/>
            <consortium name="The Broad Institute Genome Sequencing Center for Infectious Disease"/>
            <person name="Wu L."/>
            <person name="Ma J."/>
        </authorList>
    </citation>
    <scope>NUCLEOTIDE SEQUENCE [LARGE SCALE GENOMIC DNA]</scope>
    <source>
        <strain evidence="2">JCM 4586</strain>
    </source>
</reference>
<evidence type="ECO:0000313" key="1">
    <source>
        <dbReference type="EMBL" id="GGY06642.1"/>
    </source>
</evidence>
<dbReference type="EMBL" id="BMUT01000018">
    <property type="protein sequence ID" value="GGY06642.1"/>
    <property type="molecule type" value="Genomic_DNA"/>
</dbReference>
<proteinExistence type="predicted"/>
<gene>
    <name evidence="1" type="ORF">GCM10010324_61780</name>
</gene>
<comment type="caution">
    <text evidence="1">The sequence shown here is derived from an EMBL/GenBank/DDBJ whole genome shotgun (WGS) entry which is preliminary data.</text>
</comment>
<protein>
    <recommendedName>
        <fullName evidence="3">Lipoprotein</fullName>
    </recommendedName>
</protein>
<accession>A0ABQ2Z8B7</accession>
<name>A0ABQ2Z8B7_9ACTN</name>
<evidence type="ECO:0008006" key="3">
    <source>
        <dbReference type="Google" id="ProtNLM"/>
    </source>
</evidence>
<organism evidence="1 2">
    <name type="scientific">Streptomyces hiroshimensis</name>
    <dbReference type="NCBI Taxonomy" id="66424"/>
    <lineage>
        <taxon>Bacteria</taxon>
        <taxon>Bacillati</taxon>
        <taxon>Actinomycetota</taxon>
        <taxon>Actinomycetes</taxon>
        <taxon>Kitasatosporales</taxon>
        <taxon>Streptomycetaceae</taxon>
        <taxon>Streptomyces</taxon>
    </lineage>
</organism>
<evidence type="ECO:0000313" key="2">
    <source>
        <dbReference type="Proteomes" id="UP000659223"/>
    </source>
</evidence>
<dbReference type="Proteomes" id="UP000659223">
    <property type="component" value="Unassembled WGS sequence"/>
</dbReference>
<keyword evidence="2" id="KW-1185">Reference proteome</keyword>
<sequence length="249" mass="27165">MACAALTLTACESGASGDGKGKGKDDERANGKLLSQSLQLFKDAPSVRVSYQMTEGSEVRVEVSSDRQNNCHVVAENEAFRFDVERGGRAWMRWSDAYLDMGSAGADGAQANKELRGKWLELSHDSKIRKNMAERCALTDMRKLADQMTGPHRGAYRDAEVTEQGERLIPLRQGDQGNSVTTYVQADGKPYPRKLVMDTPKVASVPVDVRFLAYGEPVAVEPPKDSQTVRSARIEALAEKNLALGLTGS</sequence>